<evidence type="ECO:0000313" key="9">
    <source>
        <dbReference type="Proteomes" id="UP000521322"/>
    </source>
</evidence>
<feature type="region of interest" description="Disordered" evidence="6">
    <location>
        <begin position="13"/>
        <end position="40"/>
    </location>
</feature>
<dbReference type="Pfam" id="PF00096">
    <property type="entry name" value="zf-C2H2"/>
    <property type="match status" value="1"/>
</dbReference>
<evidence type="ECO:0000256" key="2">
    <source>
        <dbReference type="ARBA" id="ARBA00022737"/>
    </source>
</evidence>
<dbReference type="SUPFAM" id="SSF57667">
    <property type="entry name" value="beta-beta-alpha zinc fingers"/>
    <property type="match status" value="1"/>
</dbReference>
<dbReference type="SMART" id="SM00355">
    <property type="entry name" value="ZnF_C2H2"/>
    <property type="match status" value="1"/>
</dbReference>
<gene>
    <name evidence="8" type="primary">Znf717</name>
    <name evidence="8" type="ORF">DASBRO_R15757</name>
</gene>
<protein>
    <submittedName>
        <fullName evidence="8">ZN717 protein</fullName>
    </submittedName>
</protein>
<feature type="non-terminal residue" evidence="8">
    <location>
        <position position="71"/>
    </location>
</feature>
<keyword evidence="4" id="KW-0862">Zinc</keyword>
<keyword evidence="9" id="KW-1185">Reference proteome</keyword>
<dbReference type="PROSITE" id="PS00028">
    <property type="entry name" value="ZINC_FINGER_C2H2_1"/>
    <property type="match status" value="1"/>
</dbReference>
<comment type="caution">
    <text evidence="8">The sequence shown here is derived from an EMBL/GenBank/DDBJ whole genome shotgun (WGS) entry which is preliminary data.</text>
</comment>
<dbReference type="GO" id="GO:0008270">
    <property type="term" value="F:zinc ion binding"/>
    <property type="evidence" value="ECO:0007669"/>
    <property type="project" value="UniProtKB-KW"/>
</dbReference>
<proteinExistence type="predicted"/>
<dbReference type="InterPro" id="IPR013087">
    <property type="entry name" value="Znf_C2H2_type"/>
</dbReference>
<accession>A0A7K6IG13</accession>
<dbReference type="AlphaFoldDB" id="A0A7K6IG13"/>
<evidence type="ECO:0000256" key="5">
    <source>
        <dbReference type="PROSITE-ProRule" id="PRU00042"/>
    </source>
</evidence>
<evidence type="ECO:0000256" key="6">
    <source>
        <dbReference type="SAM" id="MobiDB-lite"/>
    </source>
</evidence>
<feature type="non-terminal residue" evidence="8">
    <location>
        <position position="1"/>
    </location>
</feature>
<name>A0A7K6IG13_9PASS</name>
<dbReference type="GO" id="GO:0000978">
    <property type="term" value="F:RNA polymerase II cis-regulatory region sequence-specific DNA binding"/>
    <property type="evidence" value="ECO:0007669"/>
    <property type="project" value="TreeGrafter"/>
</dbReference>
<dbReference type="InterPro" id="IPR036236">
    <property type="entry name" value="Znf_C2H2_sf"/>
</dbReference>
<evidence type="ECO:0000256" key="1">
    <source>
        <dbReference type="ARBA" id="ARBA00022723"/>
    </source>
</evidence>
<feature type="compositionally biased region" description="Basic residues" evidence="6">
    <location>
        <begin position="21"/>
        <end position="30"/>
    </location>
</feature>
<dbReference type="PANTHER" id="PTHR23235:SF120">
    <property type="entry name" value="KRUPPEL-LIKE FACTOR 15"/>
    <property type="match status" value="1"/>
</dbReference>
<evidence type="ECO:0000313" key="8">
    <source>
        <dbReference type="EMBL" id="NWV86687.1"/>
    </source>
</evidence>
<dbReference type="PROSITE" id="PS50157">
    <property type="entry name" value="ZINC_FINGER_C2H2_2"/>
    <property type="match status" value="1"/>
</dbReference>
<dbReference type="PANTHER" id="PTHR23235">
    <property type="entry name" value="KRUEPPEL-LIKE TRANSCRIPTION FACTOR"/>
    <property type="match status" value="1"/>
</dbReference>
<dbReference type="GO" id="GO:0000981">
    <property type="term" value="F:DNA-binding transcription factor activity, RNA polymerase II-specific"/>
    <property type="evidence" value="ECO:0007669"/>
    <property type="project" value="TreeGrafter"/>
</dbReference>
<reference evidence="8 9" key="1">
    <citation type="submission" date="2019-09" db="EMBL/GenBank/DDBJ databases">
        <title>Bird 10,000 Genomes (B10K) Project - Family phase.</title>
        <authorList>
            <person name="Zhang G."/>
        </authorList>
    </citation>
    <scope>NUCLEOTIDE SEQUENCE [LARGE SCALE GENOMIC DNA]</scope>
    <source>
        <strain evidence="8">B10K-DU-029-49</strain>
        <tissue evidence="8">Liver</tissue>
    </source>
</reference>
<keyword evidence="2" id="KW-0677">Repeat</keyword>
<keyword evidence="1" id="KW-0479">Metal-binding</keyword>
<dbReference type="Proteomes" id="UP000521322">
    <property type="component" value="Unassembled WGS sequence"/>
</dbReference>
<dbReference type="Gene3D" id="3.30.160.60">
    <property type="entry name" value="Classic Zinc Finger"/>
    <property type="match status" value="1"/>
</dbReference>
<feature type="domain" description="C2H2-type" evidence="7">
    <location>
        <begin position="7"/>
        <end position="29"/>
    </location>
</feature>
<dbReference type="FunFam" id="3.30.160.60:FF:000295">
    <property type="entry name" value="zinc finger protein 19"/>
    <property type="match status" value="1"/>
</dbReference>
<evidence type="ECO:0000259" key="7">
    <source>
        <dbReference type="PROSITE" id="PS50157"/>
    </source>
</evidence>
<organism evidence="8 9">
    <name type="scientific">Dasyornis broadbenti</name>
    <name type="common">rufous bristle-bird</name>
    <dbReference type="NCBI Taxonomy" id="243059"/>
    <lineage>
        <taxon>Eukaryota</taxon>
        <taxon>Metazoa</taxon>
        <taxon>Chordata</taxon>
        <taxon>Craniata</taxon>
        <taxon>Vertebrata</taxon>
        <taxon>Euteleostomi</taxon>
        <taxon>Archelosauria</taxon>
        <taxon>Archosauria</taxon>
        <taxon>Dinosauria</taxon>
        <taxon>Saurischia</taxon>
        <taxon>Theropoda</taxon>
        <taxon>Coelurosauria</taxon>
        <taxon>Aves</taxon>
        <taxon>Neognathae</taxon>
        <taxon>Neoaves</taxon>
        <taxon>Telluraves</taxon>
        <taxon>Australaves</taxon>
        <taxon>Passeriformes</taxon>
        <taxon>Meliphagoidea</taxon>
        <taxon>Dasyornithidae</taxon>
        <taxon>Dasyornis</taxon>
    </lineage>
</organism>
<keyword evidence="3 5" id="KW-0863">Zinc-finger</keyword>
<sequence length="71" mass="7714">HTGEKPYECRECGKGFSRSSHLNRHRRTHGKAGDSQNSQAAFPGVFPAFPASELPWALAFPGRAFPAFPGS</sequence>
<dbReference type="EMBL" id="VZRN01009729">
    <property type="protein sequence ID" value="NWV86687.1"/>
    <property type="molecule type" value="Genomic_DNA"/>
</dbReference>
<evidence type="ECO:0000256" key="3">
    <source>
        <dbReference type="ARBA" id="ARBA00022771"/>
    </source>
</evidence>
<evidence type="ECO:0000256" key="4">
    <source>
        <dbReference type="ARBA" id="ARBA00022833"/>
    </source>
</evidence>